<gene>
    <name evidence="7" type="ORF">KTS45_04790</name>
</gene>
<dbReference type="Proteomes" id="UP000766550">
    <property type="component" value="Unassembled WGS sequence"/>
</dbReference>
<keyword evidence="8" id="KW-1185">Reference proteome</keyword>
<evidence type="ECO:0000313" key="8">
    <source>
        <dbReference type="Proteomes" id="UP000766550"/>
    </source>
</evidence>
<keyword evidence="1" id="KW-0001">2Fe-2S</keyword>
<proteinExistence type="predicted"/>
<accession>A0A8J7Y361</accession>
<dbReference type="OrthoDB" id="6837at2157"/>
<keyword evidence="2" id="KW-0479">Metal-binding</keyword>
<dbReference type="InterPro" id="IPR036922">
    <property type="entry name" value="Rieske_2Fe-2S_sf"/>
</dbReference>
<evidence type="ECO:0000313" key="7">
    <source>
        <dbReference type="EMBL" id="MBV0923510.1"/>
    </source>
</evidence>
<keyword evidence="3" id="KW-0408">Iron</keyword>
<dbReference type="AlphaFoldDB" id="A0A8J7Y361"/>
<dbReference type="RefSeq" id="WP_162316636.1">
    <property type="nucleotide sequence ID" value="NZ_JAHQXF010000001.1"/>
</dbReference>
<keyword evidence="4" id="KW-0411">Iron-sulfur</keyword>
<feature type="domain" description="Rieske" evidence="6">
    <location>
        <begin position="8"/>
        <end position="102"/>
    </location>
</feature>
<evidence type="ECO:0000256" key="5">
    <source>
        <dbReference type="ARBA" id="ARBA00034078"/>
    </source>
</evidence>
<reference evidence="7 8" key="1">
    <citation type="submission" date="2021-06" db="EMBL/GenBank/DDBJ databases">
        <title>New haloarchaea isolates fom saline soil.</title>
        <authorList>
            <person name="Duran-Viseras A."/>
            <person name="Sanchez-Porro C.S."/>
            <person name="Ventosa A."/>
        </authorList>
    </citation>
    <scope>NUCLEOTIDE SEQUENCE [LARGE SCALE GENOMIC DNA]</scope>
    <source>
        <strain evidence="7 8">JCM 183640</strain>
    </source>
</reference>
<dbReference type="Pfam" id="PF00355">
    <property type="entry name" value="Rieske"/>
    <property type="match status" value="1"/>
</dbReference>
<sequence length="580" mass="64050">MATEDAYQELFPLDRLAEDSPELVQVGGRSIALFHHEGTVYAVDNRCPHMGFPLSKGTVDDGLLTCHWHHARFELACGDTLDPWADDVQTFPVEIRDGTIYLDPDPEPDVSPATHWRNRLADAMRENIDLVAAKAVINLDDLGEGFATPLETAVDFGITYRAMGWGRGLTTLAAMANLYDDAAHDEKLRAMYVGVTEVADDSAGEPPRFDQYELRNGDLSKARLKSWFRDTCEVRDSDGAERCLRTAAAHLPPEDVVEILLAAATDHLYTNAGHTLDFVNKAVETLDHVGWAKAEDVLASTVEQFTDASRSEELSQWRQPIDVADLCFDAHDALPDLVAAGEGREWKRPEDFVETLLSDDPHVVIEALEDAIRQGATAEQLSRTVALAATRRVAHFATSNEFSDWNTVHHTFSYANAAHALAARTDAVEAYRPCFDGAMSVYLDRFLNTPAAPLPEPEGSARDPEAIREDLLATFDEQGRVNEAGALASEHFDAGGDVSALKRTLAEGLLREDAGFHELQNVEAAFRQTAFAAGDAERRLPLIATARYLSAHFPTRREREQTFTIARRLFRGEAIHDESA</sequence>
<dbReference type="Gene3D" id="2.102.10.10">
    <property type="entry name" value="Rieske [2Fe-2S] iron-sulphur domain"/>
    <property type="match status" value="1"/>
</dbReference>
<evidence type="ECO:0000256" key="4">
    <source>
        <dbReference type="ARBA" id="ARBA00023014"/>
    </source>
</evidence>
<dbReference type="PANTHER" id="PTHR21496">
    <property type="entry name" value="FERREDOXIN-RELATED"/>
    <property type="match status" value="1"/>
</dbReference>
<organism evidence="7 8">
    <name type="scientific">Haloarcula limicola</name>
    <dbReference type="NCBI Taxonomy" id="1429915"/>
    <lineage>
        <taxon>Archaea</taxon>
        <taxon>Methanobacteriati</taxon>
        <taxon>Methanobacteriota</taxon>
        <taxon>Stenosarchaea group</taxon>
        <taxon>Halobacteria</taxon>
        <taxon>Halobacteriales</taxon>
        <taxon>Haloarculaceae</taxon>
        <taxon>Haloarcula</taxon>
    </lineage>
</organism>
<comment type="caution">
    <text evidence="7">The sequence shown here is derived from an EMBL/GenBank/DDBJ whole genome shotgun (WGS) entry which is preliminary data.</text>
</comment>
<protein>
    <submittedName>
        <fullName evidence="7">Rieske 2Fe-2S domain-containing protein</fullName>
    </submittedName>
</protein>
<name>A0A8J7Y361_9EURY</name>
<evidence type="ECO:0000259" key="6">
    <source>
        <dbReference type="PROSITE" id="PS51296"/>
    </source>
</evidence>
<dbReference type="GO" id="GO:0046872">
    <property type="term" value="F:metal ion binding"/>
    <property type="evidence" value="ECO:0007669"/>
    <property type="project" value="UniProtKB-KW"/>
</dbReference>
<dbReference type="PROSITE" id="PS51296">
    <property type="entry name" value="RIESKE"/>
    <property type="match status" value="1"/>
</dbReference>
<comment type="cofactor">
    <cofactor evidence="5">
        <name>[2Fe-2S] cluster</name>
        <dbReference type="ChEBI" id="CHEBI:190135"/>
    </cofactor>
</comment>
<evidence type="ECO:0000256" key="3">
    <source>
        <dbReference type="ARBA" id="ARBA00023004"/>
    </source>
</evidence>
<dbReference type="GO" id="GO:0051537">
    <property type="term" value="F:2 iron, 2 sulfur cluster binding"/>
    <property type="evidence" value="ECO:0007669"/>
    <property type="project" value="UniProtKB-KW"/>
</dbReference>
<dbReference type="InterPro" id="IPR017941">
    <property type="entry name" value="Rieske_2Fe-2S"/>
</dbReference>
<dbReference type="EMBL" id="JAHQXF010000001">
    <property type="protein sequence ID" value="MBV0923510.1"/>
    <property type="molecule type" value="Genomic_DNA"/>
</dbReference>
<dbReference type="PANTHER" id="PTHR21496:SF0">
    <property type="entry name" value="RIESKE DOMAIN-CONTAINING PROTEIN"/>
    <property type="match status" value="1"/>
</dbReference>
<evidence type="ECO:0000256" key="1">
    <source>
        <dbReference type="ARBA" id="ARBA00022714"/>
    </source>
</evidence>
<evidence type="ECO:0000256" key="2">
    <source>
        <dbReference type="ARBA" id="ARBA00022723"/>
    </source>
</evidence>
<dbReference type="SUPFAM" id="SSF50022">
    <property type="entry name" value="ISP domain"/>
    <property type="match status" value="1"/>
</dbReference>